<keyword evidence="2" id="KW-0067">ATP-binding</keyword>
<keyword evidence="2" id="KW-0547">Nucleotide-binding</keyword>
<protein>
    <submittedName>
        <fullName evidence="2">ATP-binding protein</fullName>
    </submittedName>
</protein>
<dbReference type="GO" id="GO:0005524">
    <property type="term" value="F:ATP binding"/>
    <property type="evidence" value="ECO:0007669"/>
    <property type="project" value="UniProtKB-KW"/>
</dbReference>
<feature type="compositionally biased region" description="Basic and acidic residues" evidence="1">
    <location>
        <begin position="192"/>
        <end position="201"/>
    </location>
</feature>
<dbReference type="EMBL" id="SRIO01000011">
    <property type="protein sequence ID" value="TFZ82146.1"/>
    <property type="molecule type" value="Genomic_DNA"/>
</dbReference>
<dbReference type="SUPFAM" id="SSF52540">
    <property type="entry name" value="P-loop containing nucleoside triphosphate hydrolases"/>
    <property type="match status" value="1"/>
</dbReference>
<feature type="non-terminal residue" evidence="2">
    <location>
        <position position="201"/>
    </location>
</feature>
<reference evidence="2 3" key="1">
    <citation type="journal article" date="2019" name="ISME J.">
        <title>Candidatus Macondimonas diazotrophica, a novel gammaproteobacterial genus dominating crude-oil-contaminated coastal sediments.</title>
        <authorList>
            <person name="Karthikeyan S."/>
            <person name="Konstantinidis K."/>
        </authorList>
    </citation>
    <scope>NUCLEOTIDE SEQUENCE [LARGE SCALE GENOMIC DNA]</scope>
    <source>
        <strain evidence="2 3">KTK01</strain>
    </source>
</reference>
<feature type="region of interest" description="Disordered" evidence="1">
    <location>
        <begin position="169"/>
        <end position="201"/>
    </location>
</feature>
<dbReference type="AlphaFoldDB" id="A0A4Z0F9A0"/>
<dbReference type="RefSeq" id="WP_135282074.1">
    <property type="nucleotide sequence ID" value="NZ_SRIO01000011.1"/>
</dbReference>
<evidence type="ECO:0000313" key="2">
    <source>
        <dbReference type="EMBL" id="TFZ82146.1"/>
    </source>
</evidence>
<sequence>MIERTFQNVPEDDMDKADQHEYLVALGWDRGTTWQDLLRSKRVLIISEAGAGKTYECQAQSRLLWDRGEPAFFVELASLASQPLRDLLDNDEAARLGAWRVSQSDTATFFLDSFDELTLSVGSFRQALKNLKKAVNGKLGQTRIVITTRPIPIDEKLVREILPVPDLPSPLEGSQEESFANHAMRRGLGKPSRPDSDEVSA</sequence>
<keyword evidence="3" id="KW-1185">Reference proteome</keyword>
<proteinExistence type="predicted"/>
<name>A0A4Z0F9A0_9GAMM</name>
<comment type="caution">
    <text evidence="2">The sequence shown here is derived from an EMBL/GenBank/DDBJ whole genome shotgun (WGS) entry which is preliminary data.</text>
</comment>
<dbReference type="Proteomes" id="UP000297890">
    <property type="component" value="Unassembled WGS sequence"/>
</dbReference>
<evidence type="ECO:0000313" key="3">
    <source>
        <dbReference type="Proteomes" id="UP000297890"/>
    </source>
</evidence>
<gene>
    <name evidence="2" type="ORF">E4680_08965</name>
</gene>
<accession>A0A4Z0F9A0</accession>
<dbReference type="OrthoDB" id="6787458at2"/>
<dbReference type="Gene3D" id="3.40.50.300">
    <property type="entry name" value="P-loop containing nucleotide triphosphate hydrolases"/>
    <property type="match status" value="1"/>
</dbReference>
<organism evidence="2 3">
    <name type="scientific">Candidatus Macondimonas diazotrophica</name>
    <dbReference type="NCBI Taxonomy" id="2305248"/>
    <lineage>
        <taxon>Bacteria</taxon>
        <taxon>Pseudomonadati</taxon>
        <taxon>Pseudomonadota</taxon>
        <taxon>Gammaproteobacteria</taxon>
        <taxon>Chromatiales</taxon>
        <taxon>Ectothiorhodospiraceae</taxon>
        <taxon>Candidatus Macondimonas</taxon>
    </lineage>
</organism>
<evidence type="ECO:0000256" key="1">
    <source>
        <dbReference type="SAM" id="MobiDB-lite"/>
    </source>
</evidence>
<dbReference type="InterPro" id="IPR027417">
    <property type="entry name" value="P-loop_NTPase"/>
</dbReference>